<accession>A0A6F8YWE2</accession>
<dbReference type="Proteomes" id="UP000503011">
    <property type="component" value="Chromosome"/>
</dbReference>
<protein>
    <submittedName>
        <fullName evidence="2">Uncharacterized protein</fullName>
    </submittedName>
</protein>
<gene>
    <name evidence="2" type="ORF">Psuf_076890</name>
</gene>
<reference evidence="2 3" key="2">
    <citation type="submission" date="2020-03" db="EMBL/GenBank/DDBJ databases">
        <authorList>
            <person name="Ichikawa N."/>
            <person name="Kimura A."/>
            <person name="Kitahashi Y."/>
            <person name="Uohara A."/>
        </authorList>
    </citation>
    <scope>NUCLEOTIDE SEQUENCE [LARGE SCALE GENOMIC DNA]</scope>
    <source>
        <strain evidence="2 3">NBRC 105367</strain>
    </source>
</reference>
<evidence type="ECO:0000313" key="3">
    <source>
        <dbReference type="Proteomes" id="UP000503011"/>
    </source>
</evidence>
<feature type="compositionally biased region" description="Low complexity" evidence="1">
    <location>
        <begin position="356"/>
        <end position="365"/>
    </location>
</feature>
<organism evidence="2 3">
    <name type="scientific">Phytohabitans suffuscus</name>
    <dbReference type="NCBI Taxonomy" id="624315"/>
    <lineage>
        <taxon>Bacteria</taxon>
        <taxon>Bacillati</taxon>
        <taxon>Actinomycetota</taxon>
        <taxon>Actinomycetes</taxon>
        <taxon>Micromonosporales</taxon>
        <taxon>Micromonosporaceae</taxon>
    </lineage>
</organism>
<name>A0A6F8YWE2_9ACTN</name>
<dbReference type="KEGG" id="psuu:Psuf_076890"/>
<dbReference type="EMBL" id="AP022871">
    <property type="protein sequence ID" value="BCB90376.1"/>
    <property type="molecule type" value="Genomic_DNA"/>
</dbReference>
<reference evidence="2 3" key="1">
    <citation type="submission" date="2020-03" db="EMBL/GenBank/DDBJ databases">
        <title>Whole genome shotgun sequence of Phytohabitans suffuscus NBRC 105367.</title>
        <authorList>
            <person name="Komaki H."/>
            <person name="Tamura T."/>
        </authorList>
    </citation>
    <scope>NUCLEOTIDE SEQUENCE [LARGE SCALE GENOMIC DNA]</scope>
    <source>
        <strain evidence="2 3">NBRC 105367</strain>
    </source>
</reference>
<proteinExistence type="predicted"/>
<dbReference type="AlphaFoldDB" id="A0A6F8YWE2"/>
<feature type="region of interest" description="Disordered" evidence="1">
    <location>
        <begin position="330"/>
        <end position="371"/>
    </location>
</feature>
<evidence type="ECO:0000313" key="2">
    <source>
        <dbReference type="EMBL" id="BCB90376.1"/>
    </source>
</evidence>
<keyword evidence="3" id="KW-1185">Reference proteome</keyword>
<evidence type="ECO:0000256" key="1">
    <source>
        <dbReference type="SAM" id="MobiDB-lite"/>
    </source>
</evidence>
<sequence>MRRESAVARAKGTTSRTVCTDVVEPPAGPAPAAAVNCSDEEWNFGRLEACVVAWAMIYAIIVPSGQWDGYITYTATTRVTTSATSGEWTMQTDLAATSMWGNMIGTTVYGSGSCTPSCGTQVSFPSQSFATASARASGRATSTTSVTVGSSTTMSHATTMRWYFTNLRWTPQISPPSTAESANVRCDGQYPTVGCVYPVRPVFIISALTNPSFARHVGMAHQYNMPRTLTRMRDEFLATQNGNMACPGILPRPAGFSCDEYPFRSTREGAFTGNAPYGRTFAGCQVTAVPIRQPAETGGYSICMIPEGRTSTAACCCNGSTGKTGCWTANASSSRWPASREEGPGEGGGAPPPFAPAGATAARPGGVRGSG</sequence>
<dbReference type="RefSeq" id="WP_173162675.1">
    <property type="nucleotide sequence ID" value="NZ_AP022871.1"/>
</dbReference>